<name>A0AAD7W3T3_9TELE</name>
<dbReference type="PANTHER" id="PTHR39063">
    <property type="entry name" value="ORAL-FACIAL-DIGITAL SYNDROME 1 PROTEIN HOMOLOG"/>
    <property type="match status" value="1"/>
</dbReference>
<feature type="compositionally biased region" description="Basic and acidic residues" evidence="2">
    <location>
        <begin position="949"/>
        <end position="962"/>
    </location>
</feature>
<accession>A0AAD7W3T3</accession>
<reference evidence="3" key="1">
    <citation type="journal article" date="2023" name="Science">
        <title>Genome structures resolve the early diversification of teleost fishes.</title>
        <authorList>
            <person name="Parey E."/>
            <person name="Louis A."/>
            <person name="Montfort J."/>
            <person name="Bouchez O."/>
            <person name="Roques C."/>
            <person name="Iampietro C."/>
            <person name="Lluch J."/>
            <person name="Castinel A."/>
            <person name="Donnadieu C."/>
            <person name="Desvignes T."/>
            <person name="Floi Bucao C."/>
            <person name="Jouanno E."/>
            <person name="Wen M."/>
            <person name="Mejri S."/>
            <person name="Dirks R."/>
            <person name="Jansen H."/>
            <person name="Henkel C."/>
            <person name="Chen W.J."/>
            <person name="Zahm M."/>
            <person name="Cabau C."/>
            <person name="Klopp C."/>
            <person name="Thompson A.W."/>
            <person name="Robinson-Rechavi M."/>
            <person name="Braasch I."/>
            <person name="Lecointre G."/>
            <person name="Bobe J."/>
            <person name="Postlethwait J.H."/>
            <person name="Berthelot C."/>
            <person name="Roest Crollius H."/>
            <person name="Guiguen Y."/>
        </authorList>
    </citation>
    <scope>NUCLEOTIDE SEQUENCE</scope>
    <source>
        <strain evidence="3">NC1722</strain>
    </source>
</reference>
<evidence type="ECO:0008006" key="5">
    <source>
        <dbReference type="Google" id="ProtNLM"/>
    </source>
</evidence>
<feature type="coiled-coil region" evidence="1">
    <location>
        <begin position="375"/>
        <end position="402"/>
    </location>
</feature>
<feature type="compositionally biased region" description="Basic and acidic residues" evidence="2">
    <location>
        <begin position="913"/>
        <end position="933"/>
    </location>
</feature>
<dbReference type="GO" id="GO:0005813">
    <property type="term" value="C:centrosome"/>
    <property type="evidence" value="ECO:0007669"/>
    <property type="project" value="TreeGrafter"/>
</dbReference>
<dbReference type="GO" id="GO:0060287">
    <property type="term" value="P:epithelial cilium movement involved in determination of left/right asymmetry"/>
    <property type="evidence" value="ECO:0007669"/>
    <property type="project" value="TreeGrafter"/>
</dbReference>
<keyword evidence="1" id="KW-0175">Coiled coil</keyword>
<evidence type="ECO:0000313" key="3">
    <source>
        <dbReference type="EMBL" id="KAJ8378353.1"/>
    </source>
</evidence>
<feature type="region of interest" description="Disordered" evidence="2">
    <location>
        <begin position="650"/>
        <end position="897"/>
    </location>
</feature>
<dbReference type="PANTHER" id="PTHR39063:SF1">
    <property type="entry name" value="OFD1 CENTRIOLE AND CENTRIOLAR SATELLITE PROTEIN"/>
    <property type="match status" value="1"/>
</dbReference>
<feature type="compositionally biased region" description="Basic and acidic residues" evidence="2">
    <location>
        <begin position="989"/>
        <end position="1008"/>
    </location>
</feature>
<organism evidence="3 4">
    <name type="scientific">Aldrovandia affinis</name>
    <dbReference type="NCBI Taxonomy" id="143900"/>
    <lineage>
        <taxon>Eukaryota</taxon>
        <taxon>Metazoa</taxon>
        <taxon>Chordata</taxon>
        <taxon>Craniata</taxon>
        <taxon>Vertebrata</taxon>
        <taxon>Euteleostomi</taxon>
        <taxon>Actinopterygii</taxon>
        <taxon>Neopterygii</taxon>
        <taxon>Teleostei</taxon>
        <taxon>Notacanthiformes</taxon>
        <taxon>Halosauridae</taxon>
        <taxon>Aldrovandia</taxon>
    </lineage>
</organism>
<evidence type="ECO:0000256" key="1">
    <source>
        <dbReference type="SAM" id="Coils"/>
    </source>
</evidence>
<evidence type="ECO:0000256" key="2">
    <source>
        <dbReference type="SAM" id="MobiDB-lite"/>
    </source>
</evidence>
<comment type="caution">
    <text evidence="3">The sequence shown here is derived from an EMBL/GenBank/DDBJ whole genome shotgun (WGS) entry which is preliminary data.</text>
</comment>
<gene>
    <name evidence="3" type="ORF">AAFF_G00243730</name>
</gene>
<feature type="compositionally biased region" description="Low complexity" evidence="2">
    <location>
        <begin position="708"/>
        <end position="734"/>
    </location>
</feature>
<dbReference type="Pfam" id="PF16045">
    <property type="entry name" value="LisH_2"/>
    <property type="match status" value="1"/>
</dbReference>
<sequence length="1086" mass="124221">MSDVKEEVISSDEMRKRLYKTFKNRGVLDTLKTQLRNQLIHELKHPVLSGESMVRTHLSESESVLVTASNSLVVDHLRRAGYEYTLSVFYPECGLDKDKLFSTRDFLQLMKISPRSSLYKSLTSSIQNDIQKGFLMKLLIELTDHQTSRERCDADTQTISSPQYRESLVEKMQMIDDEYAAIQHKGKRWESLEGKLAEYKKETEAQVQEEMNAKLQHFKDVELAKMRLEEKEKSRKEIDELRRNMERTYQLKSDALITKEKNAIERLQKQQEIEEKEIYMQRQLVLKEINVVRNREVDQRQRTEAFEKACKLQQETTRGTEELLSRRELAVRTLEETYDQKLKNELTRYQLELKEEYLQRTQKVTEDEKRNKVETVRLQKDAASIEAKAEEYRQACAELGRLQVALDSAMSQTSLFRQQNQLLKERLEATSDYPTLKRERVELQAQLRLVKKQLEETQEENHRLRTDLSKPSKEQLVLQTELRRAESARRLDEEEHESQRQILQAQLQSEVERCVQLKAQLVECEERTQRMTSHAEDVKLQLRQTQLALENEVLRCPKPSLVDRSVLDLAPDKLVPPDIYVDASVLRGRAQDRLYEPGLEPRGHRTQWARSASPDSDTELVAGAKARIRELEREAESLEEAYRSYQQRALRAAVSGPQAPRPFSPPQQRPWPRPRPAPTLQTRVTFAQDLPPPLFPGFGSSQLFELQSPGAGSPPGCSASPPRRLSSTPLSISRRQGRHGAEEDAQGSPVTFRGLSPERQLSPIPHSETTTSASSPPGSPALKSTAREPISSEKVQQVLSSSGSSPSPPQKITLEDLTEPSQDPAHIPELPQDQVIHPPEEPQRIRSVTPPSPRGRSATPPKTAGSPSAQQWEVHYSPEKASSGGVTVGEQDEEMEWELERKKREEIRQLERQEAMEREQRELERLEQEKLLEEVQQQQEQGEESSDGGEERDVLGAGRTEEPTQEQDTGSRADPLQKYMRMVMQGKSPRKEETERGSPEGDILSDEKDNSIAAFSQEEADEDFCSTAIVYHCRTGERCLFCTLNQAQPRTQLLPGSTPLGCFQNGLSLDTNPKGLQSAIYTLCQR</sequence>
<dbReference type="AlphaFoldDB" id="A0AAD7W3T3"/>
<feature type="compositionally biased region" description="Low complexity" evidence="2">
    <location>
        <begin position="767"/>
        <end position="776"/>
    </location>
</feature>
<dbReference type="PROSITE" id="PS50896">
    <property type="entry name" value="LISH"/>
    <property type="match status" value="1"/>
</dbReference>
<dbReference type="EMBL" id="JAINUG010000323">
    <property type="protein sequence ID" value="KAJ8378353.1"/>
    <property type="molecule type" value="Genomic_DNA"/>
</dbReference>
<dbReference type="SMART" id="SM00667">
    <property type="entry name" value="LisH"/>
    <property type="match status" value="1"/>
</dbReference>
<dbReference type="InterPro" id="IPR055289">
    <property type="entry name" value="OFD1"/>
</dbReference>
<feature type="coiled-coil region" evidence="1">
    <location>
        <begin position="621"/>
        <end position="648"/>
    </location>
</feature>
<feature type="region of interest" description="Disordered" evidence="2">
    <location>
        <begin position="913"/>
        <end position="1008"/>
    </location>
</feature>
<proteinExistence type="predicted"/>
<dbReference type="GO" id="GO:0036064">
    <property type="term" value="C:ciliary basal body"/>
    <property type="evidence" value="ECO:0007669"/>
    <property type="project" value="TreeGrafter"/>
</dbReference>
<evidence type="ECO:0000313" key="4">
    <source>
        <dbReference type="Proteomes" id="UP001221898"/>
    </source>
</evidence>
<dbReference type="GO" id="GO:0005576">
    <property type="term" value="C:extracellular region"/>
    <property type="evidence" value="ECO:0007669"/>
    <property type="project" value="GOC"/>
</dbReference>
<protein>
    <recommendedName>
        <fullName evidence="5">LisH domain-containing protein</fullName>
    </recommendedName>
</protein>
<feature type="coiled-coil region" evidence="1">
    <location>
        <begin position="221"/>
        <end position="277"/>
    </location>
</feature>
<feature type="coiled-coil region" evidence="1">
    <location>
        <begin position="433"/>
        <end position="527"/>
    </location>
</feature>
<dbReference type="InterPro" id="IPR006594">
    <property type="entry name" value="LisH"/>
</dbReference>
<keyword evidence="4" id="KW-1185">Reference proteome</keyword>
<feature type="compositionally biased region" description="Pro residues" evidence="2">
    <location>
        <begin position="659"/>
        <end position="677"/>
    </location>
</feature>
<dbReference type="Proteomes" id="UP001221898">
    <property type="component" value="Unassembled WGS sequence"/>
</dbReference>